<dbReference type="Proteomes" id="UP001239111">
    <property type="component" value="Chromosome 1"/>
</dbReference>
<keyword evidence="2" id="KW-1185">Reference proteome</keyword>
<gene>
    <name evidence="1" type="ORF">QAD02_020043</name>
</gene>
<accession>A0ACC2PN74</accession>
<comment type="caution">
    <text evidence="1">The sequence shown here is derived from an EMBL/GenBank/DDBJ whole genome shotgun (WGS) entry which is preliminary data.</text>
</comment>
<evidence type="ECO:0000313" key="2">
    <source>
        <dbReference type="Proteomes" id="UP001239111"/>
    </source>
</evidence>
<protein>
    <submittedName>
        <fullName evidence="1">Uncharacterized protein</fullName>
    </submittedName>
</protein>
<dbReference type="EMBL" id="CM056741">
    <property type="protein sequence ID" value="KAJ8684251.1"/>
    <property type="molecule type" value="Genomic_DNA"/>
</dbReference>
<organism evidence="1 2">
    <name type="scientific">Eretmocerus hayati</name>
    <dbReference type="NCBI Taxonomy" id="131215"/>
    <lineage>
        <taxon>Eukaryota</taxon>
        <taxon>Metazoa</taxon>
        <taxon>Ecdysozoa</taxon>
        <taxon>Arthropoda</taxon>
        <taxon>Hexapoda</taxon>
        <taxon>Insecta</taxon>
        <taxon>Pterygota</taxon>
        <taxon>Neoptera</taxon>
        <taxon>Endopterygota</taxon>
        <taxon>Hymenoptera</taxon>
        <taxon>Apocrita</taxon>
        <taxon>Proctotrupomorpha</taxon>
        <taxon>Chalcidoidea</taxon>
        <taxon>Aphelinidae</taxon>
        <taxon>Aphelininae</taxon>
        <taxon>Eretmocerus</taxon>
    </lineage>
</organism>
<evidence type="ECO:0000313" key="1">
    <source>
        <dbReference type="EMBL" id="KAJ8684251.1"/>
    </source>
</evidence>
<name>A0ACC2PN74_9HYME</name>
<reference evidence="1" key="1">
    <citation type="submission" date="2023-04" db="EMBL/GenBank/DDBJ databases">
        <title>A chromosome-level genome assembly of the parasitoid wasp Eretmocerus hayati.</title>
        <authorList>
            <person name="Zhong Y."/>
            <person name="Liu S."/>
            <person name="Liu Y."/>
        </authorList>
    </citation>
    <scope>NUCLEOTIDE SEQUENCE</scope>
    <source>
        <strain evidence="1">ZJU_SS_LIU_2023</strain>
    </source>
</reference>
<proteinExistence type="predicted"/>
<sequence length="213" mass="24848">MEDWVYSAHWTSLVRNYRYRFFKSLWGFLNTTLQFLSQILFISIPIITAFSDFFDYKIYYVSYPTSKKLPGRRRTFLRDMTRELTLPMAEERPEKPEVTRNHFTRVAIESVSGKPLSIGKTTFTSAVQRELDDSGKRIVTGCCYVCRQSEDKNRRKTRKSCMTCNQPICDVHEITLTECKKCNERVSCNVALSQRDKSPFPAIIVLAFFTAVK</sequence>